<keyword evidence="3 7" id="KW-0812">Transmembrane</keyword>
<dbReference type="Pfam" id="PF01529">
    <property type="entry name" value="DHHC"/>
    <property type="match status" value="1"/>
</dbReference>
<evidence type="ECO:0000256" key="2">
    <source>
        <dbReference type="ARBA" id="ARBA00022679"/>
    </source>
</evidence>
<keyword evidence="4 7" id="KW-1133">Transmembrane helix</keyword>
<comment type="similarity">
    <text evidence="7">Belongs to the DHHC palmitoyltransferase family.</text>
</comment>
<dbReference type="PROSITE" id="PS50216">
    <property type="entry name" value="DHHC"/>
    <property type="match status" value="1"/>
</dbReference>
<name>A0ABM0MBL7_SACKO</name>
<evidence type="ECO:0000256" key="6">
    <source>
        <dbReference type="ARBA" id="ARBA00023315"/>
    </source>
</evidence>
<comment type="catalytic activity">
    <reaction evidence="7">
        <text>L-cysteinyl-[protein] + hexadecanoyl-CoA = S-hexadecanoyl-L-cysteinyl-[protein] + CoA</text>
        <dbReference type="Rhea" id="RHEA:36683"/>
        <dbReference type="Rhea" id="RHEA-COMP:10131"/>
        <dbReference type="Rhea" id="RHEA-COMP:11032"/>
        <dbReference type="ChEBI" id="CHEBI:29950"/>
        <dbReference type="ChEBI" id="CHEBI:57287"/>
        <dbReference type="ChEBI" id="CHEBI:57379"/>
        <dbReference type="ChEBI" id="CHEBI:74151"/>
        <dbReference type="EC" id="2.3.1.225"/>
    </reaction>
</comment>
<proteinExistence type="inferred from homology"/>
<evidence type="ECO:0000259" key="9">
    <source>
        <dbReference type="Pfam" id="PF01529"/>
    </source>
</evidence>
<evidence type="ECO:0000256" key="4">
    <source>
        <dbReference type="ARBA" id="ARBA00022989"/>
    </source>
</evidence>
<evidence type="ECO:0000256" key="7">
    <source>
        <dbReference type="RuleBase" id="RU079119"/>
    </source>
</evidence>
<dbReference type="EC" id="2.3.1.225" evidence="7"/>
<feature type="transmembrane region" description="Helical" evidence="7">
    <location>
        <begin position="125"/>
        <end position="144"/>
    </location>
</feature>
<dbReference type="InterPro" id="IPR039859">
    <property type="entry name" value="PFA4/ZDH16/20/ERF2-like"/>
</dbReference>
<reference evidence="11" key="1">
    <citation type="submission" date="2025-08" db="UniProtKB">
        <authorList>
            <consortium name="RefSeq"/>
        </authorList>
    </citation>
    <scope>IDENTIFICATION</scope>
    <source>
        <tissue evidence="11">Testes</tissue>
    </source>
</reference>
<dbReference type="GeneID" id="100375220"/>
<dbReference type="InterPro" id="IPR001594">
    <property type="entry name" value="Palmitoyltrfase_DHHC"/>
</dbReference>
<evidence type="ECO:0000256" key="5">
    <source>
        <dbReference type="ARBA" id="ARBA00023136"/>
    </source>
</evidence>
<evidence type="ECO:0000256" key="3">
    <source>
        <dbReference type="ARBA" id="ARBA00022692"/>
    </source>
</evidence>
<protein>
    <recommendedName>
        <fullName evidence="7">Palmitoyltransferase</fullName>
        <ecNumber evidence="7">2.3.1.225</ecNumber>
    </recommendedName>
</protein>
<feature type="region of interest" description="Disordered" evidence="8">
    <location>
        <begin position="1"/>
        <end position="23"/>
    </location>
</feature>
<evidence type="ECO:0000313" key="11">
    <source>
        <dbReference type="RefSeq" id="XP_006817408.1"/>
    </source>
</evidence>
<feature type="transmembrane region" description="Helical" evidence="7">
    <location>
        <begin position="97"/>
        <end position="119"/>
    </location>
</feature>
<evidence type="ECO:0000256" key="1">
    <source>
        <dbReference type="ARBA" id="ARBA00004141"/>
    </source>
</evidence>
<evidence type="ECO:0000256" key="8">
    <source>
        <dbReference type="SAM" id="MobiDB-lite"/>
    </source>
</evidence>
<keyword evidence="5 7" id="KW-0472">Membrane</keyword>
<sequence length="353" mass="39966">MTTTVEKMHRATGDREGTHMPSMGSLTIESMRAQKHNEPTSMQLVPLHPDVEKKVVFAKTQRPQDFYTRQNLCCRCCGVTQMLGCHRSWFIQDPCGIICAVVTYLLLAYGIFVINYVVLTPMVSTLYSCTNMMIFNTLVFLGYASHIKCMITDPGAVPLGNATSDNIANLGLKVGQVVYKCPRCISIKPERAHHCSVCKRCIKRMDHHCPWVNNCVGENNQKYFVLFTMYIALISIYGLFLGIWHFASCINSQWSSCSRYSPPATVILLIFMIFEGVLFALFTAIMFCTQVHSICTDETGIEQLKQDKPTWTKKSKWFALRSVFGGKFSIHWFSPFSSPNLNSGKTTPYQYVV</sequence>
<comment type="domain">
    <text evidence="7">The DHHC domain is required for palmitoyltransferase activity.</text>
</comment>
<accession>A0ABM0MBL7</accession>
<organism evidence="10 11">
    <name type="scientific">Saccoglossus kowalevskii</name>
    <name type="common">Acorn worm</name>
    <dbReference type="NCBI Taxonomy" id="10224"/>
    <lineage>
        <taxon>Eukaryota</taxon>
        <taxon>Metazoa</taxon>
        <taxon>Hemichordata</taxon>
        <taxon>Enteropneusta</taxon>
        <taxon>Harrimaniidae</taxon>
        <taxon>Saccoglossus</taxon>
    </lineage>
</organism>
<dbReference type="Proteomes" id="UP000694865">
    <property type="component" value="Unplaced"/>
</dbReference>
<feature type="transmembrane region" description="Helical" evidence="7">
    <location>
        <begin position="266"/>
        <end position="288"/>
    </location>
</feature>
<feature type="domain" description="Palmitoyltransferase DHHC" evidence="9">
    <location>
        <begin position="180"/>
        <end position="306"/>
    </location>
</feature>
<gene>
    <name evidence="11" type="primary">LOC100375220</name>
</gene>
<comment type="subcellular location">
    <subcellularLocation>
        <location evidence="1">Membrane</location>
        <topology evidence="1">Multi-pass membrane protein</topology>
    </subcellularLocation>
</comment>
<dbReference type="RefSeq" id="XP_006817408.1">
    <property type="nucleotide sequence ID" value="XM_006817345.1"/>
</dbReference>
<keyword evidence="2 7" id="KW-0808">Transferase</keyword>
<feature type="transmembrane region" description="Helical" evidence="7">
    <location>
        <begin position="223"/>
        <end position="246"/>
    </location>
</feature>
<keyword evidence="6 7" id="KW-0012">Acyltransferase</keyword>
<keyword evidence="10" id="KW-1185">Reference proteome</keyword>
<evidence type="ECO:0000313" key="10">
    <source>
        <dbReference type="Proteomes" id="UP000694865"/>
    </source>
</evidence>
<dbReference type="PANTHER" id="PTHR12246">
    <property type="entry name" value="PALMITOYLTRANSFERASE ZDHHC16"/>
    <property type="match status" value="1"/>
</dbReference>
<feature type="compositionally biased region" description="Basic and acidic residues" evidence="8">
    <location>
        <begin position="1"/>
        <end position="18"/>
    </location>
</feature>